<dbReference type="AlphaFoldDB" id="A0ABD7C0B3"/>
<dbReference type="Pfam" id="PF03354">
    <property type="entry name" value="TerL_ATPase"/>
    <property type="match status" value="1"/>
</dbReference>
<evidence type="ECO:0000259" key="2">
    <source>
        <dbReference type="Pfam" id="PF20441"/>
    </source>
</evidence>
<dbReference type="PANTHER" id="PTHR41287">
    <property type="match status" value="1"/>
</dbReference>
<dbReference type="RefSeq" id="WP_121504518.1">
    <property type="nucleotide sequence ID" value="NZ_CP067993.1"/>
</dbReference>
<dbReference type="InterPro" id="IPR005021">
    <property type="entry name" value="Terminase_largesu-like"/>
</dbReference>
<dbReference type="EMBL" id="CP067993">
    <property type="protein sequence ID" value="QQQ40920.1"/>
    <property type="molecule type" value="Genomic_DNA"/>
</dbReference>
<dbReference type="Pfam" id="PF20441">
    <property type="entry name" value="TerL_nuclease"/>
    <property type="match status" value="1"/>
</dbReference>
<feature type="domain" description="Terminase large subunit-like endonuclease" evidence="2">
    <location>
        <begin position="275"/>
        <end position="544"/>
    </location>
</feature>
<name>A0ABD7C0B3_STEMA</name>
<feature type="domain" description="Terminase large subunit-like ATPase" evidence="1">
    <location>
        <begin position="64"/>
        <end position="197"/>
    </location>
</feature>
<reference evidence="3 4" key="1">
    <citation type="submission" date="2021-01" db="EMBL/GenBank/DDBJ databases">
        <title>Genome Characterization of a novel Stenotrophomonas isolate with high keratinase activity.</title>
        <authorList>
            <person name="Cao Z.-J."/>
        </authorList>
    </citation>
    <scope>NUCLEOTIDE SEQUENCE [LARGE SCALE GENOMIC DNA]</scope>
    <source>
        <strain evidence="3 4">DHHJ</strain>
    </source>
</reference>
<dbReference type="InterPro" id="IPR046462">
    <property type="entry name" value="TerL_nuclease"/>
</dbReference>
<gene>
    <name evidence="3" type="ORF">JJL50_13240</name>
</gene>
<organism evidence="3 4">
    <name type="scientific">Stenotrophomonas maltophilia</name>
    <name type="common">Pseudomonas maltophilia</name>
    <name type="synonym">Xanthomonas maltophilia</name>
    <dbReference type="NCBI Taxonomy" id="40324"/>
    <lineage>
        <taxon>Bacteria</taxon>
        <taxon>Pseudomonadati</taxon>
        <taxon>Pseudomonadota</taxon>
        <taxon>Gammaproteobacteria</taxon>
        <taxon>Lysobacterales</taxon>
        <taxon>Lysobacteraceae</taxon>
        <taxon>Stenotrophomonas</taxon>
        <taxon>Stenotrophomonas maltophilia group</taxon>
    </lineage>
</organism>
<protein>
    <submittedName>
        <fullName evidence="3">Terminase large subunit</fullName>
    </submittedName>
</protein>
<accession>A0ABD7C0B3</accession>
<dbReference type="InterPro" id="IPR046461">
    <property type="entry name" value="TerL_ATPase"/>
</dbReference>
<evidence type="ECO:0000313" key="3">
    <source>
        <dbReference type="EMBL" id="QQQ40920.1"/>
    </source>
</evidence>
<sequence>MGIAYTTACLDWVDRLRAGKSIIPPPIYPSQAEEALQVFKQLRIVDAPGSPTFGEACEPWVFDFVAAIFGAYDAETGRRLIREVLMLIPKKNSKSTLAAGIMVTALILNWRVSAEMIILAPTVEIANNAFAPARDMIKVDDDLSELFHVQDHVRTITHRTMGATLKVVAADSETVGGKKASWVLIDEEWLFGKRPNAEAMFREAVGGLASRPEGIVIKLTTQSDEPPAGVFKQDLQRMRDVRDGKIVDPQSLPVLYEHPPEMVAAGDHLKLENMPLVNPNFGVSVDSEFLRREYEKAEQAGEHSLRGFLAKHANVEVGLNLRSDRWAGADFWEQQARPELVATLDDLLQRCEVITTGIDGGGLDDLLGLAAVGRERETRKWLAWVHAWAHEIVLERRKDIVTKLREFERAGDLTIVKLPGQDVDQVADAICRIKQAGLMPEENGIGVDPAGIGAIVDELTTEDRGIDLKQIVAVSQGWKLNGAIKTTERALAGGDLVHAGQPLMAWSVGNAKVVPAGNAITITKQVSGTAKIDPLMALFNAVSLMALNPTARGTSVYESRGIRFL</sequence>
<evidence type="ECO:0000313" key="4">
    <source>
        <dbReference type="Proteomes" id="UP000596095"/>
    </source>
</evidence>
<dbReference type="InterPro" id="IPR027417">
    <property type="entry name" value="P-loop_NTPase"/>
</dbReference>
<dbReference type="Proteomes" id="UP000596095">
    <property type="component" value="Chromosome"/>
</dbReference>
<evidence type="ECO:0000259" key="1">
    <source>
        <dbReference type="Pfam" id="PF03354"/>
    </source>
</evidence>
<proteinExistence type="predicted"/>
<dbReference type="PANTHER" id="PTHR41287:SF1">
    <property type="entry name" value="PROTEIN YMFN"/>
    <property type="match status" value="1"/>
</dbReference>
<dbReference type="Gene3D" id="3.40.50.300">
    <property type="entry name" value="P-loop containing nucleotide triphosphate hydrolases"/>
    <property type="match status" value="1"/>
</dbReference>